<dbReference type="InterPro" id="IPR050469">
    <property type="entry name" value="Diguanylate_Cyclase"/>
</dbReference>
<dbReference type="InterPro" id="IPR015865">
    <property type="entry name" value="Riboflavin_kinase_bac/euk"/>
</dbReference>
<comment type="pathway">
    <text evidence="2">Cofactor biosynthesis; FAD biosynthesis; FAD from FMN: step 1/1.</text>
</comment>
<dbReference type="InterPro" id="IPR000160">
    <property type="entry name" value="GGDEF_dom"/>
</dbReference>
<evidence type="ECO:0000256" key="7">
    <source>
        <dbReference type="ARBA" id="ARBA00012528"/>
    </source>
</evidence>
<dbReference type="InterPro" id="IPR043128">
    <property type="entry name" value="Rev_trsase/Diguanyl_cyclase"/>
</dbReference>
<dbReference type="RefSeq" id="WP_146390026.1">
    <property type="nucleotide sequence ID" value="NZ_SJPK01000002.1"/>
</dbReference>
<dbReference type="GO" id="GO:0043709">
    <property type="term" value="P:cell adhesion involved in single-species biofilm formation"/>
    <property type="evidence" value="ECO:0007669"/>
    <property type="project" value="TreeGrafter"/>
</dbReference>
<comment type="catalytic activity">
    <reaction evidence="19">
        <text>FMN + ATP + H(+) = FAD + diphosphate</text>
        <dbReference type="Rhea" id="RHEA:17237"/>
        <dbReference type="ChEBI" id="CHEBI:15378"/>
        <dbReference type="ChEBI" id="CHEBI:30616"/>
        <dbReference type="ChEBI" id="CHEBI:33019"/>
        <dbReference type="ChEBI" id="CHEBI:57692"/>
        <dbReference type="ChEBI" id="CHEBI:58210"/>
        <dbReference type="EC" id="2.7.7.2"/>
    </reaction>
</comment>
<comment type="catalytic activity">
    <reaction evidence="17">
        <text>2 GTP = 3',3'-c-di-GMP + 2 diphosphate</text>
        <dbReference type="Rhea" id="RHEA:24898"/>
        <dbReference type="ChEBI" id="CHEBI:33019"/>
        <dbReference type="ChEBI" id="CHEBI:37565"/>
        <dbReference type="ChEBI" id="CHEBI:58805"/>
        <dbReference type="EC" id="2.7.7.65"/>
    </reaction>
</comment>
<dbReference type="NCBIfam" id="NF004160">
    <property type="entry name" value="PRK05627.1-3"/>
    <property type="match status" value="1"/>
</dbReference>
<dbReference type="InterPro" id="IPR029787">
    <property type="entry name" value="Nucleotide_cyclase"/>
</dbReference>
<keyword evidence="14" id="KW-0274">FAD</keyword>
<evidence type="ECO:0000313" key="23">
    <source>
        <dbReference type="Proteomes" id="UP000318053"/>
    </source>
</evidence>
<dbReference type="EC" id="2.7.7.2" evidence="6"/>
<keyword evidence="20" id="KW-1133">Transmembrane helix</keyword>
<dbReference type="AlphaFoldDB" id="A0A5C5YI11"/>
<keyword evidence="13" id="KW-0547">Nucleotide-binding</keyword>
<dbReference type="SMART" id="SM00267">
    <property type="entry name" value="GGDEF"/>
    <property type="match status" value="1"/>
</dbReference>
<evidence type="ECO:0000256" key="20">
    <source>
        <dbReference type="SAM" id="Phobius"/>
    </source>
</evidence>
<comment type="caution">
    <text evidence="22">The sequence shown here is derived from an EMBL/GenBank/DDBJ whole genome shotgun (WGS) entry which is preliminary data.</text>
</comment>
<dbReference type="Pfam" id="PF06574">
    <property type="entry name" value="FAD_syn"/>
    <property type="match status" value="1"/>
</dbReference>
<dbReference type="InterPro" id="IPR023465">
    <property type="entry name" value="Riboflavin_kinase_dom_sf"/>
</dbReference>
<evidence type="ECO:0000256" key="8">
    <source>
        <dbReference type="ARBA" id="ARBA00018483"/>
    </source>
</evidence>
<evidence type="ECO:0000256" key="15">
    <source>
        <dbReference type="ARBA" id="ARBA00022840"/>
    </source>
</evidence>
<keyword evidence="15" id="KW-0067">ATP-binding</keyword>
<keyword evidence="20" id="KW-0812">Transmembrane</keyword>
<sequence length="568" mass="60839">MSPPDFVLLIAGVLLGCALLGVGYWAGRRNRRLESYRVEAHTDAMTGLANRRAFDKQLDSMCRPGGDRGSWFTLALIDIDHFKAINDTHGHPAGDVVLQRVAAILASGLPGATVVARFGGDEFAVVMPAPTQEVAGPIDQLRRRVAATSVEVGPVQIEVSISVGVSEFRGDEEGGALVRRADERLYRAKNEGRNRVCFDAALTESGSIRHTGGLIRSDFENDTHLEMTSPCPAPILTCTLDELETNAAVRDRVKQGAVSIGNFDGVHVGHRELLGRVAAAAERVGGPAVVVVLDPHPATVLRPHSAPARLTTIARRAELMGGLGIDALVVCPATQEFLNRTADDFFDLLISDRLQAEAIVEGPNFFFGRDRGGDVNRLRTLCQQTGKSLEVVEPRLKGQRMVSSSRIREAIAAGEIASANAMLQSVYQVRGQVARGEGRGRTLGFPTANLVDIATLVPGHGVYAALVTRDATGEVVTAESSAGAGAVGSGEDGSPLLAAVHVGPNPTFDDDQRTKVEVHCLDYDGDLYDQMVTVHWLEQIRGVEKFDSADALAEQIRRDVAAVRQFTP</sequence>
<dbReference type="CDD" id="cd01949">
    <property type="entry name" value="GGDEF"/>
    <property type="match status" value="1"/>
</dbReference>
<dbReference type="Gene3D" id="3.30.70.270">
    <property type="match status" value="1"/>
</dbReference>
<comment type="similarity">
    <text evidence="4">Belongs to the RibF family.</text>
</comment>
<dbReference type="GO" id="GO:0005886">
    <property type="term" value="C:plasma membrane"/>
    <property type="evidence" value="ECO:0007669"/>
    <property type="project" value="TreeGrafter"/>
</dbReference>
<dbReference type="EC" id="2.7.7.65" evidence="7"/>
<dbReference type="SUPFAM" id="SSF52374">
    <property type="entry name" value="Nucleotidylyl transferase"/>
    <property type="match status" value="1"/>
</dbReference>
<dbReference type="InterPro" id="IPR015864">
    <property type="entry name" value="FAD_synthase"/>
</dbReference>
<dbReference type="Pfam" id="PF00990">
    <property type="entry name" value="GGDEF"/>
    <property type="match status" value="1"/>
</dbReference>
<dbReference type="FunFam" id="3.40.50.620:FF:000021">
    <property type="entry name" value="Riboflavin biosynthesis protein"/>
    <property type="match status" value="1"/>
</dbReference>
<evidence type="ECO:0000256" key="16">
    <source>
        <dbReference type="ARBA" id="ARBA00032176"/>
    </source>
</evidence>
<feature type="domain" description="GGDEF" evidence="21">
    <location>
        <begin position="70"/>
        <end position="201"/>
    </location>
</feature>
<evidence type="ECO:0000313" key="22">
    <source>
        <dbReference type="EMBL" id="TWT73952.1"/>
    </source>
</evidence>
<dbReference type="Proteomes" id="UP000318053">
    <property type="component" value="Unassembled WGS sequence"/>
</dbReference>
<comment type="function">
    <text evidence="1">Catalyzes the phosphorylation of riboflavin to FMN followed by the adenylation of FMN to FAD.</text>
</comment>
<dbReference type="Gene3D" id="2.40.30.30">
    <property type="entry name" value="Riboflavin kinase-like"/>
    <property type="match status" value="1"/>
</dbReference>
<evidence type="ECO:0000256" key="14">
    <source>
        <dbReference type="ARBA" id="ARBA00022827"/>
    </source>
</evidence>
<comment type="pathway">
    <text evidence="3">Cofactor biosynthesis; FMN biosynthesis; FMN from riboflavin (ATP route): step 1/1.</text>
</comment>
<dbReference type="PANTHER" id="PTHR45138">
    <property type="entry name" value="REGULATORY COMPONENTS OF SENSORY TRANSDUCTION SYSTEM"/>
    <property type="match status" value="1"/>
</dbReference>
<dbReference type="Pfam" id="PF01687">
    <property type="entry name" value="Flavokinase"/>
    <property type="match status" value="1"/>
</dbReference>
<dbReference type="GO" id="GO:0005524">
    <property type="term" value="F:ATP binding"/>
    <property type="evidence" value="ECO:0007669"/>
    <property type="project" value="UniProtKB-KW"/>
</dbReference>
<gene>
    <name evidence="22" type="primary">ribF</name>
    <name evidence="22" type="ORF">CA85_08340</name>
</gene>
<dbReference type="GO" id="GO:1902201">
    <property type="term" value="P:negative regulation of bacterial-type flagellum-dependent cell motility"/>
    <property type="evidence" value="ECO:0007669"/>
    <property type="project" value="TreeGrafter"/>
</dbReference>
<evidence type="ECO:0000256" key="5">
    <source>
        <dbReference type="ARBA" id="ARBA00012105"/>
    </source>
</evidence>
<evidence type="ECO:0000256" key="17">
    <source>
        <dbReference type="ARBA" id="ARBA00034247"/>
    </source>
</evidence>
<dbReference type="Gene3D" id="3.40.50.620">
    <property type="entry name" value="HUPs"/>
    <property type="match status" value="1"/>
</dbReference>
<dbReference type="InterPro" id="IPR014729">
    <property type="entry name" value="Rossmann-like_a/b/a_fold"/>
</dbReference>
<evidence type="ECO:0000256" key="6">
    <source>
        <dbReference type="ARBA" id="ARBA00012393"/>
    </source>
</evidence>
<evidence type="ECO:0000259" key="21">
    <source>
        <dbReference type="PROSITE" id="PS50887"/>
    </source>
</evidence>
<dbReference type="GO" id="GO:0052621">
    <property type="term" value="F:diguanylate cyclase activity"/>
    <property type="evidence" value="ECO:0007669"/>
    <property type="project" value="UniProtKB-EC"/>
</dbReference>
<dbReference type="SUPFAM" id="SSF82114">
    <property type="entry name" value="Riboflavin kinase-like"/>
    <property type="match status" value="1"/>
</dbReference>
<dbReference type="SUPFAM" id="SSF55073">
    <property type="entry name" value="Nucleotide cyclase"/>
    <property type="match status" value="1"/>
</dbReference>
<evidence type="ECO:0000256" key="4">
    <source>
        <dbReference type="ARBA" id="ARBA00010214"/>
    </source>
</evidence>
<evidence type="ECO:0000256" key="13">
    <source>
        <dbReference type="ARBA" id="ARBA00022741"/>
    </source>
</evidence>
<dbReference type="GO" id="GO:0008531">
    <property type="term" value="F:riboflavin kinase activity"/>
    <property type="evidence" value="ECO:0007669"/>
    <property type="project" value="UniProtKB-EC"/>
</dbReference>
<evidence type="ECO:0000256" key="3">
    <source>
        <dbReference type="ARBA" id="ARBA00005201"/>
    </source>
</evidence>
<organism evidence="22 23">
    <name type="scientific">Allorhodopirellula solitaria</name>
    <dbReference type="NCBI Taxonomy" id="2527987"/>
    <lineage>
        <taxon>Bacteria</taxon>
        <taxon>Pseudomonadati</taxon>
        <taxon>Planctomycetota</taxon>
        <taxon>Planctomycetia</taxon>
        <taxon>Pirellulales</taxon>
        <taxon>Pirellulaceae</taxon>
        <taxon>Allorhodopirellula</taxon>
    </lineage>
</organism>
<keyword evidence="11" id="KW-0808">Transferase</keyword>
<dbReference type="FunFam" id="3.30.70.270:FF:000001">
    <property type="entry name" value="Diguanylate cyclase domain protein"/>
    <property type="match status" value="1"/>
</dbReference>
<evidence type="ECO:0000256" key="10">
    <source>
        <dbReference type="ARBA" id="ARBA00022643"/>
    </source>
</evidence>
<dbReference type="EMBL" id="SJPK01000002">
    <property type="protein sequence ID" value="TWT73952.1"/>
    <property type="molecule type" value="Genomic_DNA"/>
</dbReference>
<evidence type="ECO:0000256" key="1">
    <source>
        <dbReference type="ARBA" id="ARBA00002121"/>
    </source>
</evidence>
<dbReference type="EC" id="2.7.1.26" evidence="5"/>
<dbReference type="GO" id="GO:0009231">
    <property type="term" value="P:riboflavin biosynthetic process"/>
    <property type="evidence" value="ECO:0007669"/>
    <property type="project" value="InterPro"/>
</dbReference>
<proteinExistence type="inferred from homology"/>
<dbReference type="SMART" id="SM00904">
    <property type="entry name" value="Flavokinase"/>
    <property type="match status" value="1"/>
</dbReference>
<keyword evidence="20" id="KW-0472">Membrane</keyword>
<evidence type="ECO:0000256" key="18">
    <source>
        <dbReference type="ARBA" id="ARBA00047880"/>
    </source>
</evidence>
<accession>A0A5C5YI11</accession>
<dbReference type="OrthoDB" id="9803667at2"/>
<dbReference type="PROSITE" id="PS50887">
    <property type="entry name" value="GGDEF"/>
    <property type="match status" value="1"/>
</dbReference>
<keyword evidence="10" id="KW-0288">FMN</keyword>
<evidence type="ECO:0000256" key="19">
    <source>
        <dbReference type="ARBA" id="ARBA00049494"/>
    </source>
</evidence>
<protein>
    <recommendedName>
        <fullName evidence="8">Bifunctional riboflavin kinase/FMN adenylyltransferase</fullName>
        <ecNumber evidence="5">2.7.1.26</ecNumber>
        <ecNumber evidence="6">2.7.7.2</ecNumber>
        <ecNumber evidence="7">2.7.7.65</ecNumber>
    </recommendedName>
    <alternativeName>
        <fullName evidence="16">Riboflavin biosynthesis protein RibF</fullName>
    </alternativeName>
</protein>
<evidence type="ECO:0000256" key="11">
    <source>
        <dbReference type="ARBA" id="ARBA00022679"/>
    </source>
</evidence>
<dbReference type="CDD" id="cd02064">
    <property type="entry name" value="FAD_synthetase_N"/>
    <property type="match status" value="1"/>
</dbReference>
<dbReference type="NCBIfam" id="TIGR00254">
    <property type="entry name" value="GGDEF"/>
    <property type="match status" value="1"/>
</dbReference>
<evidence type="ECO:0000256" key="12">
    <source>
        <dbReference type="ARBA" id="ARBA00022695"/>
    </source>
</evidence>
<evidence type="ECO:0000256" key="2">
    <source>
        <dbReference type="ARBA" id="ARBA00004726"/>
    </source>
</evidence>
<dbReference type="PANTHER" id="PTHR45138:SF9">
    <property type="entry name" value="DIGUANYLATE CYCLASE DGCM-RELATED"/>
    <property type="match status" value="1"/>
</dbReference>
<dbReference type="UniPathway" id="UPA00277">
    <property type="reaction ID" value="UER00407"/>
</dbReference>
<keyword evidence="9" id="KW-0285">Flavoprotein</keyword>
<reference evidence="22 23" key="1">
    <citation type="submission" date="2019-02" db="EMBL/GenBank/DDBJ databases">
        <title>Deep-cultivation of Planctomycetes and their phenomic and genomic characterization uncovers novel biology.</title>
        <authorList>
            <person name="Wiegand S."/>
            <person name="Jogler M."/>
            <person name="Boedeker C."/>
            <person name="Pinto D."/>
            <person name="Vollmers J."/>
            <person name="Rivas-Marin E."/>
            <person name="Kohn T."/>
            <person name="Peeters S.H."/>
            <person name="Heuer A."/>
            <person name="Rast P."/>
            <person name="Oberbeckmann S."/>
            <person name="Bunk B."/>
            <person name="Jeske O."/>
            <person name="Meyerdierks A."/>
            <person name="Storesund J.E."/>
            <person name="Kallscheuer N."/>
            <person name="Luecker S."/>
            <person name="Lage O.M."/>
            <person name="Pohl T."/>
            <person name="Merkel B.J."/>
            <person name="Hornburger P."/>
            <person name="Mueller R.-W."/>
            <person name="Bruemmer F."/>
            <person name="Labrenz M."/>
            <person name="Spormann A.M."/>
            <person name="Op Den Camp H."/>
            <person name="Overmann J."/>
            <person name="Amann R."/>
            <person name="Jetten M.S.M."/>
            <person name="Mascher T."/>
            <person name="Medema M.H."/>
            <person name="Devos D.P."/>
            <person name="Kaster A.-K."/>
            <person name="Ovreas L."/>
            <person name="Rohde M."/>
            <person name="Galperin M.Y."/>
            <person name="Jogler C."/>
        </authorList>
    </citation>
    <scope>NUCLEOTIDE SEQUENCE [LARGE SCALE GENOMIC DNA]</scope>
    <source>
        <strain evidence="22 23">CA85</strain>
    </source>
</reference>
<keyword evidence="23" id="KW-1185">Reference proteome</keyword>
<evidence type="ECO:0000256" key="9">
    <source>
        <dbReference type="ARBA" id="ARBA00022630"/>
    </source>
</evidence>
<name>A0A5C5YI11_9BACT</name>
<dbReference type="GO" id="GO:0006747">
    <property type="term" value="P:FAD biosynthetic process"/>
    <property type="evidence" value="ECO:0007669"/>
    <property type="project" value="UniProtKB-UniPathway"/>
</dbReference>
<feature type="transmembrane region" description="Helical" evidence="20">
    <location>
        <begin position="6"/>
        <end position="27"/>
    </location>
</feature>
<keyword evidence="12" id="KW-0548">Nucleotidyltransferase</keyword>
<dbReference type="GO" id="GO:0003919">
    <property type="term" value="F:FMN adenylyltransferase activity"/>
    <property type="evidence" value="ECO:0007669"/>
    <property type="project" value="UniProtKB-EC"/>
</dbReference>
<comment type="catalytic activity">
    <reaction evidence="18">
        <text>riboflavin + ATP = FMN + ADP + H(+)</text>
        <dbReference type="Rhea" id="RHEA:14357"/>
        <dbReference type="ChEBI" id="CHEBI:15378"/>
        <dbReference type="ChEBI" id="CHEBI:30616"/>
        <dbReference type="ChEBI" id="CHEBI:57986"/>
        <dbReference type="ChEBI" id="CHEBI:58210"/>
        <dbReference type="ChEBI" id="CHEBI:456216"/>
        <dbReference type="EC" id="2.7.1.26"/>
    </reaction>
</comment>